<evidence type="ECO:0000256" key="5">
    <source>
        <dbReference type="ARBA" id="ARBA00022741"/>
    </source>
</evidence>
<keyword evidence="2 14" id="KW-0723">Serine/threonine-protein kinase</keyword>
<dbReference type="Proteomes" id="UP001476798">
    <property type="component" value="Unassembled WGS sequence"/>
</dbReference>
<evidence type="ECO:0000256" key="3">
    <source>
        <dbReference type="ARBA" id="ARBA00022679"/>
    </source>
</evidence>
<dbReference type="PROSITE" id="PS00108">
    <property type="entry name" value="PROTEIN_KINASE_ST"/>
    <property type="match status" value="1"/>
</dbReference>
<name>A0ABV0NL71_9TELE</name>
<evidence type="ECO:0000313" key="17">
    <source>
        <dbReference type="Proteomes" id="UP001476798"/>
    </source>
</evidence>
<reference evidence="16 17" key="1">
    <citation type="submission" date="2021-06" db="EMBL/GenBank/DDBJ databases">
        <authorList>
            <person name="Palmer J.M."/>
        </authorList>
    </citation>
    <scope>NUCLEOTIDE SEQUENCE [LARGE SCALE GENOMIC DNA]</scope>
    <source>
        <strain evidence="16 17">GA_2019</strain>
        <tissue evidence="16">Muscle</tissue>
    </source>
</reference>
<dbReference type="InterPro" id="IPR008271">
    <property type="entry name" value="Ser/Thr_kinase_AS"/>
</dbReference>
<evidence type="ECO:0000256" key="14">
    <source>
        <dbReference type="RuleBase" id="RU000304"/>
    </source>
</evidence>
<evidence type="ECO:0000256" key="7">
    <source>
        <dbReference type="ARBA" id="ARBA00022840"/>
    </source>
</evidence>
<dbReference type="InterPro" id="IPR000719">
    <property type="entry name" value="Prot_kinase_dom"/>
</dbReference>
<dbReference type="EC" id="2.7.11.1" evidence="1"/>
<sequence>MSAAVETTTFRVPLPLPAHLSHAEQSFSLKKRRLPFSSSSASNSSSSSPARGSYCLPPLPPSKGCPTLSRMFPHHQSPWTPLSDSLSKSPPPSSVYDPIKHKSYFGQCFTNLGLLGRGSFGEVYKVQSNKDGRLYAVKRSAQRFRGNSERKRSVKEARNHERICHEPAAWGYLCDLLSALQHLHSHGFIHLDLKPANVLITDSGRLKLGDFGLMLETNQAGEECRNRKAKDDVQEGDPRYMAPELLRGEYGLAADVFRYTCKNREY</sequence>
<keyword evidence="6" id="KW-0418">Kinase</keyword>
<keyword evidence="8" id="KW-0460">Magnesium</keyword>
<comment type="catalytic activity">
    <reaction evidence="11">
        <text>L-threonyl-[protein] + ATP = O-phospho-L-threonyl-[protein] + ADP + H(+)</text>
        <dbReference type="Rhea" id="RHEA:46608"/>
        <dbReference type="Rhea" id="RHEA-COMP:11060"/>
        <dbReference type="Rhea" id="RHEA-COMP:11605"/>
        <dbReference type="ChEBI" id="CHEBI:15378"/>
        <dbReference type="ChEBI" id="CHEBI:30013"/>
        <dbReference type="ChEBI" id="CHEBI:30616"/>
        <dbReference type="ChEBI" id="CHEBI:61977"/>
        <dbReference type="ChEBI" id="CHEBI:456216"/>
        <dbReference type="EC" id="2.7.11.1"/>
    </reaction>
</comment>
<evidence type="ECO:0000256" key="2">
    <source>
        <dbReference type="ARBA" id="ARBA00022527"/>
    </source>
</evidence>
<keyword evidence="9" id="KW-0131">Cell cycle</keyword>
<feature type="binding site" evidence="13">
    <location>
        <position position="138"/>
    </location>
    <ligand>
        <name>ATP</name>
        <dbReference type="ChEBI" id="CHEBI:30616"/>
    </ligand>
</feature>
<dbReference type="Gene3D" id="3.30.200.20">
    <property type="entry name" value="Phosphorylase Kinase, domain 1"/>
    <property type="match status" value="1"/>
</dbReference>
<dbReference type="Pfam" id="PF00069">
    <property type="entry name" value="Pkinase"/>
    <property type="match status" value="1"/>
</dbReference>
<keyword evidence="3" id="KW-0808">Transferase</keyword>
<evidence type="ECO:0000256" key="1">
    <source>
        <dbReference type="ARBA" id="ARBA00012513"/>
    </source>
</evidence>
<keyword evidence="17" id="KW-1185">Reference proteome</keyword>
<proteinExistence type="inferred from homology"/>
<dbReference type="InterPro" id="IPR050339">
    <property type="entry name" value="CC_SR_Kinase"/>
</dbReference>
<evidence type="ECO:0000256" key="9">
    <source>
        <dbReference type="ARBA" id="ARBA00023306"/>
    </source>
</evidence>
<gene>
    <name evidence="16" type="ORF">GOODEAATRI_018166</name>
</gene>
<keyword evidence="5 13" id="KW-0547">Nucleotide-binding</keyword>
<evidence type="ECO:0000259" key="15">
    <source>
        <dbReference type="PROSITE" id="PS50011"/>
    </source>
</evidence>
<dbReference type="InterPro" id="IPR011009">
    <property type="entry name" value="Kinase-like_dom_sf"/>
</dbReference>
<dbReference type="PROSITE" id="PS50011">
    <property type="entry name" value="PROTEIN_KINASE_DOM"/>
    <property type="match status" value="1"/>
</dbReference>
<organism evidence="16 17">
    <name type="scientific">Goodea atripinnis</name>
    <dbReference type="NCBI Taxonomy" id="208336"/>
    <lineage>
        <taxon>Eukaryota</taxon>
        <taxon>Metazoa</taxon>
        <taxon>Chordata</taxon>
        <taxon>Craniata</taxon>
        <taxon>Vertebrata</taxon>
        <taxon>Euteleostomi</taxon>
        <taxon>Actinopterygii</taxon>
        <taxon>Neopterygii</taxon>
        <taxon>Teleostei</taxon>
        <taxon>Neoteleostei</taxon>
        <taxon>Acanthomorphata</taxon>
        <taxon>Ovalentaria</taxon>
        <taxon>Atherinomorphae</taxon>
        <taxon>Cyprinodontiformes</taxon>
        <taxon>Goodeidae</taxon>
        <taxon>Goodea</taxon>
    </lineage>
</organism>
<dbReference type="Gene3D" id="1.10.510.10">
    <property type="entry name" value="Transferase(Phosphotransferase) domain 1"/>
    <property type="match status" value="1"/>
</dbReference>
<accession>A0ABV0NL71</accession>
<dbReference type="SUPFAM" id="SSF56112">
    <property type="entry name" value="Protein kinase-like (PK-like)"/>
    <property type="match status" value="1"/>
</dbReference>
<keyword evidence="4" id="KW-0479">Metal-binding</keyword>
<feature type="domain" description="Protein kinase" evidence="15">
    <location>
        <begin position="109"/>
        <end position="266"/>
    </location>
</feature>
<evidence type="ECO:0000256" key="12">
    <source>
        <dbReference type="ARBA" id="ARBA00048679"/>
    </source>
</evidence>
<dbReference type="InterPro" id="IPR017441">
    <property type="entry name" value="Protein_kinase_ATP_BS"/>
</dbReference>
<dbReference type="PANTHER" id="PTHR11042">
    <property type="entry name" value="EUKARYOTIC TRANSLATION INITIATION FACTOR 2-ALPHA KINASE EIF2-ALPHA KINASE -RELATED"/>
    <property type="match status" value="1"/>
</dbReference>
<evidence type="ECO:0000256" key="11">
    <source>
        <dbReference type="ARBA" id="ARBA00047899"/>
    </source>
</evidence>
<evidence type="ECO:0000256" key="10">
    <source>
        <dbReference type="ARBA" id="ARBA00037982"/>
    </source>
</evidence>
<protein>
    <recommendedName>
        <fullName evidence="1">non-specific serine/threonine protein kinase</fullName>
        <ecNumber evidence="1">2.7.11.1</ecNumber>
    </recommendedName>
</protein>
<dbReference type="PROSITE" id="PS00107">
    <property type="entry name" value="PROTEIN_KINASE_ATP"/>
    <property type="match status" value="1"/>
</dbReference>
<comment type="catalytic activity">
    <reaction evidence="12">
        <text>L-seryl-[protein] + ATP = O-phospho-L-seryl-[protein] + ADP + H(+)</text>
        <dbReference type="Rhea" id="RHEA:17989"/>
        <dbReference type="Rhea" id="RHEA-COMP:9863"/>
        <dbReference type="Rhea" id="RHEA-COMP:11604"/>
        <dbReference type="ChEBI" id="CHEBI:15378"/>
        <dbReference type="ChEBI" id="CHEBI:29999"/>
        <dbReference type="ChEBI" id="CHEBI:30616"/>
        <dbReference type="ChEBI" id="CHEBI:83421"/>
        <dbReference type="ChEBI" id="CHEBI:456216"/>
        <dbReference type="EC" id="2.7.11.1"/>
    </reaction>
</comment>
<evidence type="ECO:0000256" key="13">
    <source>
        <dbReference type="PROSITE-ProRule" id="PRU10141"/>
    </source>
</evidence>
<dbReference type="EMBL" id="JAHRIO010041507">
    <property type="protein sequence ID" value="MEQ2172147.1"/>
    <property type="molecule type" value="Genomic_DNA"/>
</dbReference>
<evidence type="ECO:0000313" key="16">
    <source>
        <dbReference type="EMBL" id="MEQ2172147.1"/>
    </source>
</evidence>
<evidence type="ECO:0000256" key="8">
    <source>
        <dbReference type="ARBA" id="ARBA00022842"/>
    </source>
</evidence>
<evidence type="ECO:0000256" key="6">
    <source>
        <dbReference type="ARBA" id="ARBA00022777"/>
    </source>
</evidence>
<comment type="similarity">
    <text evidence="10">Belongs to the protein kinase superfamily. Ser/Thr protein kinase family. GCN2 subfamily.</text>
</comment>
<keyword evidence="7 13" id="KW-0067">ATP-binding</keyword>
<dbReference type="SMART" id="SM00220">
    <property type="entry name" value="S_TKc"/>
    <property type="match status" value="1"/>
</dbReference>
<dbReference type="PANTHER" id="PTHR11042:SF183">
    <property type="entry name" value="MEMBRANE-ASSOCIATED TYROSINE- AND THREONINE-SPECIFIC CDC2-INHIBITORY KINASE"/>
    <property type="match status" value="1"/>
</dbReference>
<comment type="caution">
    <text evidence="16">The sequence shown here is derived from an EMBL/GenBank/DDBJ whole genome shotgun (WGS) entry which is preliminary data.</text>
</comment>
<evidence type="ECO:0000256" key="4">
    <source>
        <dbReference type="ARBA" id="ARBA00022723"/>
    </source>
</evidence>